<dbReference type="SUPFAM" id="SSF54637">
    <property type="entry name" value="Thioesterase/thiol ester dehydrase-isomerase"/>
    <property type="match status" value="2"/>
</dbReference>
<dbReference type="Proteomes" id="UP000739180">
    <property type="component" value="Unassembled WGS sequence"/>
</dbReference>
<dbReference type="PANTHER" id="PTHR28152">
    <property type="entry name" value="HYDROXYACYL-THIOESTER DEHYDRATASE TYPE 2, MITOCHONDRIAL"/>
    <property type="match status" value="1"/>
</dbReference>
<dbReference type="Gene3D" id="3.10.129.10">
    <property type="entry name" value="Hotdog Thioesterase"/>
    <property type="match status" value="2"/>
</dbReference>
<dbReference type="RefSeq" id="WP_138771549.1">
    <property type="nucleotide sequence ID" value="NZ_JBHSSX010000078.1"/>
</dbReference>
<evidence type="ECO:0000313" key="3">
    <source>
        <dbReference type="Proteomes" id="UP000739180"/>
    </source>
</evidence>
<dbReference type="InterPro" id="IPR029069">
    <property type="entry name" value="HotDog_dom_sf"/>
</dbReference>
<protein>
    <submittedName>
        <fullName evidence="2">Itaconyl-CoA hydratase</fullName>
    </submittedName>
</protein>
<evidence type="ECO:0000313" key="2">
    <source>
        <dbReference type="EMBL" id="TMW13973.1"/>
    </source>
</evidence>
<dbReference type="InterPro" id="IPR039569">
    <property type="entry name" value="FAS1-like_DH_region"/>
</dbReference>
<evidence type="ECO:0000259" key="1">
    <source>
        <dbReference type="Pfam" id="PF13452"/>
    </source>
</evidence>
<reference evidence="2 3" key="1">
    <citation type="submission" date="2019-05" db="EMBL/GenBank/DDBJ databases">
        <title>Genome of Alcanivorax gelatiniphagus, an oil degrading marine bacteria.</title>
        <authorList>
            <person name="Kwon K.K."/>
        </authorList>
    </citation>
    <scope>NUCLEOTIDE SEQUENCE [LARGE SCALE GENOMIC DNA]</scope>
    <source>
        <strain evidence="2 3">MEBiC 08158</strain>
    </source>
</reference>
<dbReference type="InterPro" id="IPR052741">
    <property type="entry name" value="Mitochondrial_HTD2"/>
</dbReference>
<feature type="domain" description="FAS1-like dehydratase" evidence="1">
    <location>
        <begin position="73"/>
        <end position="137"/>
    </location>
</feature>
<dbReference type="Pfam" id="PF13452">
    <property type="entry name" value="FAS1_DH_region"/>
    <property type="match status" value="1"/>
</dbReference>
<dbReference type="EMBL" id="VCQT01000020">
    <property type="protein sequence ID" value="TMW13973.1"/>
    <property type="molecule type" value="Genomic_DNA"/>
</dbReference>
<dbReference type="PANTHER" id="PTHR28152:SF1">
    <property type="entry name" value="HYDROXYACYL-THIOESTER DEHYDRATASE TYPE 2, MITOCHONDRIAL"/>
    <property type="match status" value="1"/>
</dbReference>
<keyword evidence="3" id="KW-1185">Reference proteome</keyword>
<organism evidence="2 3">
    <name type="scientific">Alloalcanivorax gelatiniphagus</name>
    <dbReference type="NCBI Taxonomy" id="1194167"/>
    <lineage>
        <taxon>Bacteria</taxon>
        <taxon>Pseudomonadati</taxon>
        <taxon>Pseudomonadota</taxon>
        <taxon>Gammaproteobacteria</taxon>
        <taxon>Oceanospirillales</taxon>
        <taxon>Alcanivoracaceae</taxon>
        <taxon>Alloalcanivorax</taxon>
    </lineage>
</organism>
<name>A0ABY2XNF8_9GAMM</name>
<sequence>MGSDQPEAWLGAEQHQVDALDPGAVARVAATLGRPAPGQGEALPWLWHWAFFQPAAPAERLSPDGHTLGGDFLPPMPGLQRMWAGGRLSFRRPLRVGQPALRHSRVTRIERKEGRDAGAMIFVTVEHRYEQDGEEAIHEQQDLVYREPRALPARPGEPLPALQWRRTVEPDPTLLFRYSAVTFNSHRIHYDWPYATATEGYAGLVVHGPLIATLVLEAFLQAHPGARPTDFRFRGLRPLLCPGALVVGGLDEEPGRARLFAADQGGQSQTAQVQFEEQT</sequence>
<proteinExistence type="predicted"/>
<comment type="caution">
    <text evidence="2">The sequence shown here is derived from an EMBL/GenBank/DDBJ whole genome shotgun (WGS) entry which is preliminary data.</text>
</comment>
<accession>A0ABY2XNF8</accession>
<gene>
    <name evidence="2" type="ORF">FGS76_05110</name>
</gene>